<comment type="similarity">
    <text evidence="2 11">Belongs to the sodium:solute symporter (SSF) (TC 2.A.21) family.</text>
</comment>
<accession>A0A0N4URP1</accession>
<feature type="transmembrane region" description="Helical" evidence="12">
    <location>
        <begin position="119"/>
        <end position="138"/>
    </location>
</feature>
<dbReference type="OrthoDB" id="6132759at2759"/>
<evidence type="ECO:0000313" key="16">
    <source>
        <dbReference type="WBParaSite" id="DME_0001072301-mRNA-1"/>
    </source>
</evidence>
<evidence type="ECO:0000256" key="5">
    <source>
        <dbReference type="ARBA" id="ARBA00022692"/>
    </source>
</evidence>
<evidence type="ECO:0000256" key="11">
    <source>
        <dbReference type="RuleBase" id="RU362091"/>
    </source>
</evidence>
<dbReference type="InterPro" id="IPR001734">
    <property type="entry name" value="Na/solute_symporter"/>
</dbReference>
<protein>
    <submittedName>
        <fullName evidence="16">Sodium-coupled monocarboxylate transporter 1</fullName>
    </submittedName>
</protein>
<evidence type="ECO:0000256" key="2">
    <source>
        <dbReference type="ARBA" id="ARBA00006434"/>
    </source>
</evidence>
<keyword evidence="10" id="KW-0739">Sodium transport</keyword>
<comment type="subcellular location">
    <subcellularLocation>
        <location evidence="1">Cell membrane</location>
        <topology evidence="1">Multi-pass membrane protein</topology>
    </subcellularLocation>
</comment>
<organism evidence="14 16">
    <name type="scientific">Dracunculus medinensis</name>
    <name type="common">Guinea worm</name>
    <dbReference type="NCBI Taxonomy" id="318479"/>
    <lineage>
        <taxon>Eukaryota</taxon>
        <taxon>Metazoa</taxon>
        <taxon>Ecdysozoa</taxon>
        <taxon>Nematoda</taxon>
        <taxon>Chromadorea</taxon>
        <taxon>Rhabditida</taxon>
        <taxon>Spirurina</taxon>
        <taxon>Dracunculoidea</taxon>
        <taxon>Dracunculidae</taxon>
        <taxon>Dracunculus</taxon>
    </lineage>
</organism>
<keyword evidence="5 12" id="KW-0812">Transmembrane</keyword>
<evidence type="ECO:0000256" key="6">
    <source>
        <dbReference type="ARBA" id="ARBA00022989"/>
    </source>
</evidence>
<proteinExistence type="inferred from homology"/>
<evidence type="ECO:0000313" key="13">
    <source>
        <dbReference type="EMBL" id="VDN54156.1"/>
    </source>
</evidence>
<evidence type="ECO:0000256" key="9">
    <source>
        <dbReference type="ARBA" id="ARBA00023136"/>
    </source>
</evidence>
<evidence type="ECO:0000256" key="3">
    <source>
        <dbReference type="ARBA" id="ARBA00022448"/>
    </source>
</evidence>
<reference evidence="16" key="1">
    <citation type="submission" date="2017-02" db="UniProtKB">
        <authorList>
            <consortium name="WormBaseParasite"/>
        </authorList>
    </citation>
    <scope>IDENTIFICATION</scope>
</reference>
<dbReference type="GO" id="GO:0005886">
    <property type="term" value="C:plasma membrane"/>
    <property type="evidence" value="ECO:0007669"/>
    <property type="project" value="UniProtKB-SubCell"/>
</dbReference>
<keyword evidence="8" id="KW-0406">Ion transport</keyword>
<dbReference type="PANTHER" id="PTHR42985">
    <property type="entry name" value="SODIUM-COUPLED MONOCARBOXYLATE TRANSPORTER"/>
    <property type="match status" value="1"/>
</dbReference>
<dbReference type="Pfam" id="PF00474">
    <property type="entry name" value="SSF"/>
    <property type="match status" value="1"/>
</dbReference>
<feature type="transmembrane region" description="Helical" evidence="12">
    <location>
        <begin position="269"/>
        <end position="295"/>
    </location>
</feature>
<dbReference type="PANTHER" id="PTHR42985:SF2">
    <property type="entry name" value="SODIUM-DEPENDENT MULTIVITAMIN TRANSPORTER"/>
    <property type="match status" value="1"/>
</dbReference>
<feature type="transmembrane region" description="Helical" evidence="12">
    <location>
        <begin position="229"/>
        <end position="248"/>
    </location>
</feature>
<evidence type="ECO:0000256" key="7">
    <source>
        <dbReference type="ARBA" id="ARBA00023053"/>
    </source>
</evidence>
<feature type="transmembrane region" description="Helical" evidence="12">
    <location>
        <begin position="307"/>
        <end position="331"/>
    </location>
</feature>
<evidence type="ECO:0000256" key="12">
    <source>
        <dbReference type="SAM" id="Phobius"/>
    </source>
</evidence>
<feature type="transmembrane region" description="Helical" evidence="12">
    <location>
        <begin position="181"/>
        <end position="203"/>
    </location>
</feature>
<dbReference type="PROSITE" id="PS50283">
    <property type="entry name" value="NA_SOLUT_SYMP_3"/>
    <property type="match status" value="1"/>
</dbReference>
<evidence type="ECO:0000256" key="10">
    <source>
        <dbReference type="ARBA" id="ARBA00023201"/>
    </source>
</evidence>
<feature type="transmembrane region" description="Helical" evidence="12">
    <location>
        <begin position="6"/>
        <end position="22"/>
    </location>
</feature>
<feature type="transmembrane region" description="Helical" evidence="12">
    <location>
        <begin position="76"/>
        <end position="98"/>
    </location>
</feature>
<gene>
    <name evidence="13" type="ORF">DME_LOCUS4129</name>
</gene>
<evidence type="ECO:0000256" key="4">
    <source>
        <dbReference type="ARBA" id="ARBA00022475"/>
    </source>
</evidence>
<evidence type="ECO:0000256" key="8">
    <source>
        <dbReference type="ARBA" id="ARBA00023065"/>
    </source>
</evidence>
<keyword evidence="7" id="KW-0915">Sodium</keyword>
<evidence type="ECO:0000256" key="1">
    <source>
        <dbReference type="ARBA" id="ARBA00004651"/>
    </source>
</evidence>
<dbReference type="STRING" id="318479.A0A0N4URP1"/>
<feature type="transmembrane region" description="Helical" evidence="12">
    <location>
        <begin position="150"/>
        <end position="169"/>
    </location>
</feature>
<dbReference type="GO" id="GO:0015293">
    <property type="term" value="F:symporter activity"/>
    <property type="evidence" value="ECO:0007669"/>
    <property type="project" value="TreeGrafter"/>
</dbReference>
<keyword evidence="3" id="KW-0813">Transport</keyword>
<dbReference type="InterPro" id="IPR038377">
    <property type="entry name" value="Na/Glc_symporter_sf"/>
</dbReference>
<keyword evidence="15" id="KW-1185">Reference proteome</keyword>
<name>A0A0N4URP1_DRAME</name>
<sequence>MEIFDIIVLTALLFGISIYGLFKSLKGQQQLSVRDILHGSRVSVLSSALAVCSGIISAVSILGFPAEIYYQGGMPIWFGLAYFIAFPIVAFVLLPVLYDLKFTSIYEYLEKRFSFACRLLASLTFCLQMFLYISVALYAPALALSSITQIPLALSILITAGLSALYVSLGGAKAGIYTSSLQMALILVCLAFIFICSLIKINLSEIFSRAKLNGRLELMDFRIDPRIRHSVWSIVIGAIGTIISLFATNQLSVQRYLAMPSLRHAQWVVLLNIPINFMVLTLYTGISLIIFAFYYNCDPGLISKDRLFPYFIVNQFSSFPGLVGLFIASVFSAGMSTLSASYSALSAVIIEDVIRQYLLKMRNGTQLNANLAVKLARTLR</sequence>
<dbReference type="GO" id="GO:0006814">
    <property type="term" value="P:sodium ion transport"/>
    <property type="evidence" value="ECO:0007669"/>
    <property type="project" value="UniProtKB-KW"/>
</dbReference>
<keyword evidence="4" id="KW-1003">Cell membrane</keyword>
<dbReference type="Proteomes" id="UP000274756">
    <property type="component" value="Unassembled WGS sequence"/>
</dbReference>
<feature type="transmembrane region" description="Helical" evidence="12">
    <location>
        <begin position="42"/>
        <end position="64"/>
    </location>
</feature>
<reference evidence="13 15" key="2">
    <citation type="submission" date="2018-11" db="EMBL/GenBank/DDBJ databases">
        <authorList>
            <consortium name="Pathogen Informatics"/>
        </authorList>
    </citation>
    <scope>NUCLEOTIDE SEQUENCE [LARGE SCALE GENOMIC DNA]</scope>
</reference>
<dbReference type="EMBL" id="UYYG01000315">
    <property type="protein sequence ID" value="VDN54156.1"/>
    <property type="molecule type" value="Genomic_DNA"/>
</dbReference>
<dbReference type="InterPro" id="IPR051163">
    <property type="entry name" value="Sodium:Solute_Symporter_SSF"/>
</dbReference>
<dbReference type="AlphaFoldDB" id="A0A0N4URP1"/>
<evidence type="ECO:0000313" key="15">
    <source>
        <dbReference type="Proteomes" id="UP000274756"/>
    </source>
</evidence>
<dbReference type="WBParaSite" id="DME_0001072301-mRNA-1">
    <property type="protein sequence ID" value="DME_0001072301-mRNA-1"/>
    <property type="gene ID" value="DME_0001072301"/>
</dbReference>
<evidence type="ECO:0000313" key="14">
    <source>
        <dbReference type="Proteomes" id="UP000038040"/>
    </source>
</evidence>
<dbReference type="Proteomes" id="UP000038040">
    <property type="component" value="Unplaced"/>
</dbReference>
<keyword evidence="9 12" id="KW-0472">Membrane</keyword>
<dbReference type="Gene3D" id="1.20.1730.10">
    <property type="entry name" value="Sodium/glucose cotransporter"/>
    <property type="match status" value="1"/>
</dbReference>
<keyword evidence="6 12" id="KW-1133">Transmembrane helix</keyword>